<comment type="subcellular location">
    <subcellularLocation>
        <location evidence="1">Membrane</location>
        <topology evidence="1">Multi-pass membrane protein</topology>
    </subcellularLocation>
</comment>
<reference evidence="8" key="1">
    <citation type="journal article" date="2020" name="Stud. Mycol.">
        <title>101 Dothideomycetes genomes: a test case for predicting lifestyles and emergence of pathogens.</title>
        <authorList>
            <person name="Haridas S."/>
            <person name="Albert R."/>
            <person name="Binder M."/>
            <person name="Bloem J."/>
            <person name="Labutti K."/>
            <person name="Salamov A."/>
            <person name="Andreopoulos B."/>
            <person name="Baker S."/>
            <person name="Barry K."/>
            <person name="Bills G."/>
            <person name="Bluhm B."/>
            <person name="Cannon C."/>
            <person name="Castanera R."/>
            <person name="Culley D."/>
            <person name="Daum C."/>
            <person name="Ezra D."/>
            <person name="Gonzalez J."/>
            <person name="Henrissat B."/>
            <person name="Kuo A."/>
            <person name="Liang C."/>
            <person name="Lipzen A."/>
            <person name="Lutzoni F."/>
            <person name="Magnuson J."/>
            <person name="Mondo S."/>
            <person name="Nolan M."/>
            <person name="Ohm R."/>
            <person name="Pangilinan J."/>
            <person name="Park H.-J."/>
            <person name="Ramirez L."/>
            <person name="Alfaro M."/>
            <person name="Sun H."/>
            <person name="Tritt A."/>
            <person name="Yoshinaga Y."/>
            <person name="Zwiers L.-H."/>
            <person name="Turgeon B."/>
            <person name="Goodwin S."/>
            <person name="Spatafora J."/>
            <person name="Crous P."/>
            <person name="Grigoriev I."/>
        </authorList>
    </citation>
    <scope>NUCLEOTIDE SEQUENCE</scope>
    <source>
        <strain evidence="8">CBS 113389</strain>
    </source>
</reference>
<gene>
    <name evidence="8" type="ORF">BDY17DRAFT_316781</name>
</gene>
<dbReference type="GeneID" id="54477034"/>
<feature type="transmembrane region" description="Helical" evidence="6">
    <location>
        <begin position="24"/>
        <end position="43"/>
    </location>
</feature>
<feature type="domain" description="Rhodopsin" evidence="7">
    <location>
        <begin position="11"/>
        <end position="243"/>
    </location>
</feature>
<dbReference type="InterPro" id="IPR049326">
    <property type="entry name" value="Rhodopsin_dom_fungi"/>
</dbReference>
<dbReference type="InterPro" id="IPR052337">
    <property type="entry name" value="SAT4-like"/>
</dbReference>
<proteinExistence type="inferred from homology"/>
<dbReference type="OrthoDB" id="444631at2759"/>
<feature type="transmembrane region" description="Helical" evidence="6">
    <location>
        <begin position="218"/>
        <end position="238"/>
    </location>
</feature>
<organism evidence="8 9">
    <name type="scientific">Neohortaea acidophila</name>
    <dbReference type="NCBI Taxonomy" id="245834"/>
    <lineage>
        <taxon>Eukaryota</taxon>
        <taxon>Fungi</taxon>
        <taxon>Dikarya</taxon>
        <taxon>Ascomycota</taxon>
        <taxon>Pezizomycotina</taxon>
        <taxon>Dothideomycetes</taxon>
        <taxon>Dothideomycetidae</taxon>
        <taxon>Mycosphaerellales</taxon>
        <taxon>Teratosphaeriaceae</taxon>
        <taxon>Neohortaea</taxon>
    </lineage>
</organism>
<keyword evidence="4 6" id="KW-0472">Membrane</keyword>
<dbReference type="AlphaFoldDB" id="A0A6A6PTE3"/>
<accession>A0A6A6PTE3</accession>
<evidence type="ECO:0000259" key="7">
    <source>
        <dbReference type="Pfam" id="PF20684"/>
    </source>
</evidence>
<evidence type="ECO:0000256" key="3">
    <source>
        <dbReference type="ARBA" id="ARBA00022989"/>
    </source>
</evidence>
<evidence type="ECO:0000256" key="2">
    <source>
        <dbReference type="ARBA" id="ARBA00022692"/>
    </source>
</evidence>
<keyword evidence="3 6" id="KW-1133">Transmembrane helix</keyword>
<name>A0A6A6PTE3_9PEZI</name>
<dbReference type="Proteomes" id="UP000799767">
    <property type="component" value="Unassembled WGS sequence"/>
</dbReference>
<keyword evidence="9" id="KW-1185">Reference proteome</keyword>
<feature type="transmembrane region" description="Helical" evidence="6">
    <location>
        <begin position="180"/>
        <end position="206"/>
    </location>
</feature>
<evidence type="ECO:0000256" key="1">
    <source>
        <dbReference type="ARBA" id="ARBA00004141"/>
    </source>
</evidence>
<dbReference type="EMBL" id="MU001635">
    <property type="protein sequence ID" value="KAF2483370.1"/>
    <property type="molecule type" value="Genomic_DNA"/>
</dbReference>
<dbReference type="GO" id="GO:0016020">
    <property type="term" value="C:membrane"/>
    <property type="evidence" value="ECO:0007669"/>
    <property type="project" value="UniProtKB-SubCell"/>
</dbReference>
<evidence type="ECO:0000313" key="8">
    <source>
        <dbReference type="EMBL" id="KAF2483370.1"/>
    </source>
</evidence>
<feature type="transmembrane region" description="Helical" evidence="6">
    <location>
        <begin position="154"/>
        <end position="173"/>
    </location>
</feature>
<dbReference type="RefSeq" id="XP_033589940.1">
    <property type="nucleotide sequence ID" value="XM_033736032.1"/>
</dbReference>
<sequence length="248" mass="26995">MFLATAVVSGRWVARRRIAKCEGLDDYVVSFSLILSWAMTALIAAEVNGGRGVYAGPVQLQTIAKLVIASNCLWILIVNITKASILIQYLRIFSDPPLRRICYLFLTLLLPAASWALFAGIFLCTPTAKLWNPTITGHCISAQRYWLSVAGTDISLDFLILLLPLPAITALHLPRKQKIILVALFGLGFFVCAVSVVRLLTVLIAANQGHYVQSGLWAVIWSAVEANVGITCASLLSLKPLLAFDGVE</sequence>
<evidence type="ECO:0000256" key="5">
    <source>
        <dbReference type="ARBA" id="ARBA00038359"/>
    </source>
</evidence>
<evidence type="ECO:0000256" key="6">
    <source>
        <dbReference type="SAM" id="Phobius"/>
    </source>
</evidence>
<feature type="transmembrane region" description="Helical" evidence="6">
    <location>
        <begin position="101"/>
        <end position="123"/>
    </location>
</feature>
<evidence type="ECO:0000313" key="9">
    <source>
        <dbReference type="Proteomes" id="UP000799767"/>
    </source>
</evidence>
<dbReference type="Pfam" id="PF20684">
    <property type="entry name" value="Fung_rhodopsin"/>
    <property type="match status" value="1"/>
</dbReference>
<evidence type="ECO:0000256" key="4">
    <source>
        <dbReference type="ARBA" id="ARBA00023136"/>
    </source>
</evidence>
<keyword evidence="2 6" id="KW-0812">Transmembrane</keyword>
<feature type="transmembrane region" description="Helical" evidence="6">
    <location>
        <begin position="63"/>
        <end position="80"/>
    </location>
</feature>
<dbReference type="PANTHER" id="PTHR33048">
    <property type="entry name" value="PTH11-LIKE INTEGRAL MEMBRANE PROTEIN (AFU_ORTHOLOGUE AFUA_5G11245)"/>
    <property type="match status" value="1"/>
</dbReference>
<dbReference type="PANTHER" id="PTHR33048:SF47">
    <property type="entry name" value="INTEGRAL MEMBRANE PROTEIN-RELATED"/>
    <property type="match status" value="1"/>
</dbReference>
<comment type="similarity">
    <text evidence="5">Belongs to the SAT4 family.</text>
</comment>
<protein>
    <recommendedName>
        <fullName evidence="7">Rhodopsin domain-containing protein</fullName>
    </recommendedName>
</protein>